<sequence>IGSTLTGGIQDVAALLPLLGTEQCEDQIGSALKDGYLCVAATPISIFGSLGVTKAGFKVLIASINIKRWNFVGAKKLRDAGFTPSGVASPLIMFGRDNDCYVAELRLQSLLENLRIE</sequence>
<feature type="non-terminal residue" evidence="1">
    <location>
        <position position="1"/>
    </location>
</feature>
<dbReference type="Proteomes" id="UP000294933">
    <property type="component" value="Unassembled WGS sequence"/>
</dbReference>
<dbReference type="OrthoDB" id="3032844at2759"/>
<organism evidence="1 2">
    <name type="scientific">Rickenella mellea</name>
    <dbReference type="NCBI Taxonomy" id="50990"/>
    <lineage>
        <taxon>Eukaryota</taxon>
        <taxon>Fungi</taxon>
        <taxon>Dikarya</taxon>
        <taxon>Basidiomycota</taxon>
        <taxon>Agaricomycotina</taxon>
        <taxon>Agaricomycetes</taxon>
        <taxon>Hymenochaetales</taxon>
        <taxon>Rickenellaceae</taxon>
        <taxon>Rickenella</taxon>
    </lineage>
</organism>
<dbReference type="AlphaFoldDB" id="A0A4Y7PGP2"/>
<dbReference type="VEuPathDB" id="FungiDB:BD410DRAFT_681701"/>
<dbReference type="EMBL" id="ML170324">
    <property type="protein sequence ID" value="TDL14593.1"/>
    <property type="molecule type" value="Genomic_DNA"/>
</dbReference>
<protein>
    <submittedName>
        <fullName evidence="1">Uncharacterized protein</fullName>
    </submittedName>
</protein>
<gene>
    <name evidence="1" type="ORF">BD410DRAFT_681701</name>
</gene>
<evidence type="ECO:0000313" key="1">
    <source>
        <dbReference type="EMBL" id="TDL14593.1"/>
    </source>
</evidence>
<accession>A0A4Y7PGP2</accession>
<feature type="non-terminal residue" evidence="1">
    <location>
        <position position="117"/>
    </location>
</feature>
<reference evidence="1 2" key="1">
    <citation type="submission" date="2018-06" db="EMBL/GenBank/DDBJ databases">
        <title>A transcriptomic atlas of mushroom development highlights an independent origin of complex multicellularity.</title>
        <authorList>
            <consortium name="DOE Joint Genome Institute"/>
            <person name="Krizsan K."/>
            <person name="Almasi E."/>
            <person name="Merenyi Z."/>
            <person name="Sahu N."/>
            <person name="Viragh M."/>
            <person name="Koszo T."/>
            <person name="Mondo S."/>
            <person name="Kiss B."/>
            <person name="Balint B."/>
            <person name="Kues U."/>
            <person name="Barry K."/>
            <person name="Hegedus J.C."/>
            <person name="Henrissat B."/>
            <person name="Johnson J."/>
            <person name="Lipzen A."/>
            <person name="Ohm R."/>
            <person name="Nagy I."/>
            <person name="Pangilinan J."/>
            <person name="Yan J."/>
            <person name="Xiong Y."/>
            <person name="Grigoriev I.V."/>
            <person name="Hibbett D.S."/>
            <person name="Nagy L.G."/>
        </authorList>
    </citation>
    <scope>NUCLEOTIDE SEQUENCE [LARGE SCALE GENOMIC DNA]</scope>
    <source>
        <strain evidence="1 2">SZMC22713</strain>
    </source>
</reference>
<keyword evidence="2" id="KW-1185">Reference proteome</keyword>
<evidence type="ECO:0000313" key="2">
    <source>
        <dbReference type="Proteomes" id="UP000294933"/>
    </source>
</evidence>
<name>A0A4Y7PGP2_9AGAM</name>
<proteinExistence type="predicted"/>